<reference evidence="2" key="2">
    <citation type="submission" date="2025-08" db="UniProtKB">
        <authorList>
            <consortium name="Ensembl"/>
        </authorList>
    </citation>
    <scope>IDENTIFICATION</scope>
</reference>
<evidence type="ECO:0000256" key="1">
    <source>
        <dbReference type="SAM" id="MobiDB-lite"/>
    </source>
</evidence>
<proteinExistence type="predicted"/>
<dbReference type="AlphaFoldDB" id="A0AAQ4Q6Z4"/>
<dbReference type="Ensembl" id="ENSGACT00000030327.1">
    <property type="protein sequence ID" value="ENSGACP00000046989.1"/>
    <property type="gene ID" value="ENSGACG00000025201.1"/>
</dbReference>
<evidence type="ECO:0000313" key="3">
    <source>
        <dbReference type="Proteomes" id="UP000007635"/>
    </source>
</evidence>
<organism evidence="2 3">
    <name type="scientific">Gasterosteus aculeatus aculeatus</name>
    <name type="common">three-spined stickleback</name>
    <dbReference type="NCBI Taxonomy" id="481459"/>
    <lineage>
        <taxon>Eukaryota</taxon>
        <taxon>Metazoa</taxon>
        <taxon>Chordata</taxon>
        <taxon>Craniata</taxon>
        <taxon>Vertebrata</taxon>
        <taxon>Euteleostomi</taxon>
        <taxon>Actinopterygii</taxon>
        <taxon>Neopterygii</taxon>
        <taxon>Teleostei</taxon>
        <taxon>Neoteleostei</taxon>
        <taxon>Acanthomorphata</taxon>
        <taxon>Eupercaria</taxon>
        <taxon>Perciformes</taxon>
        <taxon>Cottioidei</taxon>
        <taxon>Gasterosteales</taxon>
        <taxon>Gasterosteidae</taxon>
        <taxon>Gasterosteus</taxon>
    </lineage>
</organism>
<sequence length="78" mass="8877">MSSHETPRRTSHLAEARRRSGPQLRGGEEVHRSYVASPEENKQTLCRAGTGRLHMMAHSLEDTFPCRSTERYIVRGNV</sequence>
<accession>A0AAQ4Q6Z4</accession>
<dbReference type="Proteomes" id="UP000007635">
    <property type="component" value="Chromosome VIII"/>
</dbReference>
<feature type="region of interest" description="Disordered" evidence="1">
    <location>
        <begin position="1"/>
        <end position="41"/>
    </location>
</feature>
<name>A0AAQ4Q6Z4_GASAC</name>
<evidence type="ECO:0000313" key="2">
    <source>
        <dbReference type="Ensembl" id="ENSGACP00000046989.1"/>
    </source>
</evidence>
<reference evidence="2 3" key="1">
    <citation type="journal article" date="2021" name="G3 (Bethesda)">
        <title>Improved contiguity of the threespine stickleback genome using long-read sequencing.</title>
        <authorList>
            <person name="Nath S."/>
            <person name="Shaw D.E."/>
            <person name="White M.A."/>
        </authorList>
    </citation>
    <scope>NUCLEOTIDE SEQUENCE [LARGE SCALE GENOMIC DNA]</scope>
    <source>
        <strain evidence="2 3">Lake Benthic</strain>
    </source>
</reference>
<reference evidence="2" key="3">
    <citation type="submission" date="2025-09" db="UniProtKB">
        <authorList>
            <consortium name="Ensembl"/>
        </authorList>
    </citation>
    <scope>IDENTIFICATION</scope>
</reference>
<protein>
    <submittedName>
        <fullName evidence="2">Uncharacterized protein</fullName>
    </submittedName>
</protein>
<feature type="compositionally biased region" description="Basic and acidic residues" evidence="1">
    <location>
        <begin position="1"/>
        <end position="18"/>
    </location>
</feature>
<keyword evidence="3" id="KW-1185">Reference proteome</keyword>